<evidence type="ECO:0000256" key="1">
    <source>
        <dbReference type="SAM" id="MobiDB-lite"/>
    </source>
</evidence>
<dbReference type="Proteomes" id="UP000053424">
    <property type="component" value="Unassembled WGS sequence"/>
</dbReference>
<dbReference type="AlphaFoldDB" id="A0A0C3BY94"/>
<sequence>MGIFANAKNIRLQGGTLRAQGENANMFDNASNVQATGTIFTTGSESPADKRKASDKGEPMHHAGLDGYSCFLKPPSNAVNARVCKRWSEIALDLLWRDVDDLHRLFGTLAPLRKTTRNEYEFDRLPEAGDWKRFEKYGARIRRLVYKANITIKQSVFDEIARTRTRLDILPNMHSLHWEAPLSLSIMFMHSGVKHFTVFLPLELKRVSPRPFFQDVIARMPKLTSLDIRSSVPMNAIEEETIELLSNLPKLHKIVFPRFYVTTKVAEALSRLEHLSIIEFQYASEQGCGAPADVQPFEPVLTEGAFPALWDHSITASFEDVARFVDIPFAPTNLTTLYVDSEIIETPKSVHDILSILSENCQMLKFLALVSLRAASTDYLLEYPFDETMSITMETLQPLLKLTNLTSLELVHQYPLALKQHHIELLAATWPALETLLLNTEPVYSNESNLTLDALTPFAKYCPKLTHLGIFLDARTVETPLALSVPFPTPVFQRLKRLWMGVSIIKDDHTVALYLSQLLPLHCVLDCGITWDGATDIDGEVDMMVQNRCDVWNRVAEFLPLLTRLRLEERMKSKAMLAELEDLRMRTAVMKENAAMGVRLDLSTCVMI</sequence>
<dbReference type="STRING" id="686832.A0A0C3BY94"/>
<reference evidence="3" key="2">
    <citation type="submission" date="2015-01" db="EMBL/GenBank/DDBJ databases">
        <title>Evolutionary Origins and Diversification of the Mycorrhizal Mutualists.</title>
        <authorList>
            <consortium name="DOE Joint Genome Institute"/>
            <consortium name="Mycorrhizal Genomics Consortium"/>
            <person name="Kohler A."/>
            <person name="Kuo A."/>
            <person name="Nagy L.G."/>
            <person name="Floudas D."/>
            <person name="Copeland A."/>
            <person name="Barry K.W."/>
            <person name="Cichocki N."/>
            <person name="Veneault-Fourrey C."/>
            <person name="LaButti K."/>
            <person name="Lindquist E.A."/>
            <person name="Lipzen A."/>
            <person name="Lundell T."/>
            <person name="Morin E."/>
            <person name="Murat C."/>
            <person name="Riley R."/>
            <person name="Ohm R."/>
            <person name="Sun H."/>
            <person name="Tunlid A."/>
            <person name="Henrissat B."/>
            <person name="Grigoriev I.V."/>
            <person name="Hibbett D.S."/>
            <person name="Martin F."/>
        </authorList>
    </citation>
    <scope>NUCLEOTIDE SEQUENCE [LARGE SCALE GENOMIC DNA]</scope>
    <source>
        <strain evidence="3">h7</strain>
    </source>
</reference>
<evidence type="ECO:0000313" key="3">
    <source>
        <dbReference type="Proteomes" id="UP000053424"/>
    </source>
</evidence>
<gene>
    <name evidence="2" type="ORF">M413DRAFT_31655</name>
</gene>
<evidence type="ECO:0008006" key="4">
    <source>
        <dbReference type="Google" id="ProtNLM"/>
    </source>
</evidence>
<feature type="compositionally biased region" description="Basic and acidic residues" evidence="1">
    <location>
        <begin position="47"/>
        <end position="59"/>
    </location>
</feature>
<accession>A0A0C3BY94</accession>
<feature type="region of interest" description="Disordered" evidence="1">
    <location>
        <begin position="40"/>
        <end position="59"/>
    </location>
</feature>
<name>A0A0C3BY94_HEBCY</name>
<dbReference type="HOGENOM" id="CLU_021164_5_0_1"/>
<protein>
    <recommendedName>
        <fullName evidence="4">F-box domain-containing protein</fullName>
    </recommendedName>
</protein>
<organism evidence="2 3">
    <name type="scientific">Hebeloma cylindrosporum</name>
    <dbReference type="NCBI Taxonomy" id="76867"/>
    <lineage>
        <taxon>Eukaryota</taxon>
        <taxon>Fungi</taxon>
        <taxon>Dikarya</taxon>
        <taxon>Basidiomycota</taxon>
        <taxon>Agaricomycotina</taxon>
        <taxon>Agaricomycetes</taxon>
        <taxon>Agaricomycetidae</taxon>
        <taxon>Agaricales</taxon>
        <taxon>Agaricineae</taxon>
        <taxon>Hymenogastraceae</taxon>
        <taxon>Hebeloma</taxon>
    </lineage>
</organism>
<dbReference type="Gene3D" id="3.80.10.10">
    <property type="entry name" value="Ribonuclease Inhibitor"/>
    <property type="match status" value="1"/>
</dbReference>
<dbReference type="EMBL" id="KN831805">
    <property type="protein sequence ID" value="KIM36416.1"/>
    <property type="molecule type" value="Genomic_DNA"/>
</dbReference>
<dbReference type="InterPro" id="IPR032675">
    <property type="entry name" value="LRR_dom_sf"/>
</dbReference>
<dbReference type="PANTHER" id="PTHR38926">
    <property type="entry name" value="F-BOX DOMAIN CONTAINING PROTEIN, EXPRESSED"/>
    <property type="match status" value="1"/>
</dbReference>
<proteinExistence type="predicted"/>
<evidence type="ECO:0000313" key="2">
    <source>
        <dbReference type="EMBL" id="KIM36416.1"/>
    </source>
</evidence>
<dbReference type="PANTHER" id="PTHR38926:SF5">
    <property type="entry name" value="F-BOX AND LEUCINE-RICH REPEAT PROTEIN 6"/>
    <property type="match status" value="1"/>
</dbReference>
<dbReference type="SUPFAM" id="SSF52047">
    <property type="entry name" value="RNI-like"/>
    <property type="match status" value="1"/>
</dbReference>
<keyword evidence="3" id="KW-1185">Reference proteome</keyword>
<reference evidence="2 3" key="1">
    <citation type="submission" date="2014-04" db="EMBL/GenBank/DDBJ databases">
        <authorList>
            <consortium name="DOE Joint Genome Institute"/>
            <person name="Kuo A."/>
            <person name="Gay G."/>
            <person name="Dore J."/>
            <person name="Kohler A."/>
            <person name="Nagy L.G."/>
            <person name="Floudas D."/>
            <person name="Copeland A."/>
            <person name="Barry K.W."/>
            <person name="Cichocki N."/>
            <person name="Veneault-Fourrey C."/>
            <person name="LaButti K."/>
            <person name="Lindquist E.A."/>
            <person name="Lipzen A."/>
            <person name="Lundell T."/>
            <person name="Morin E."/>
            <person name="Murat C."/>
            <person name="Sun H."/>
            <person name="Tunlid A."/>
            <person name="Henrissat B."/>
            <person name="Grigoriev I.V."/>
            <person name="Hibbett D.S."/>
            <person name="Martin F."/>
            <person name="Nordberg H.P."/>
            <person name="Cantor M.N."/>
            <person name="Hua S.X."/>
        </authorList>
    </citation>
    <scope>NUCLEOTIDE SEQUENCE [LARGE SCALE GENOMIC DNA]</scope>
    <source>
        <strain evidence="3">h7</strain>
    </source>
</reference>
<dbReference type="OrthoDB" id="2447803at2759"/>